<protein>
    <submittedName>
        <fullName evidence="1">Uncharacterized protein</fullName>
    </submittedName>
</protein>
<gene>
    <name evidence="1" type="ORF">EGYM00392_LOCUS47067</name>
</gene>
<accession>A0A7S1J8I3</accession>
<proteinExistence type="predicted"/>
<organism evidence="1">
    <name type="scientific">Eutreptiella gymnastica</name>
    <dbReference type="NCBI Taxonomy" id="73025"/>
    <lineage>
        <taxon>Eukaryota</taxon>
        <taxon>Discoba</taxon>
        <taxon>Euglenozoa</taxon>
        <taxon>Euglenida</taxon>
        <taxon>Spirocuta</taxon>
        <taxon>Euglenophyceae</taxon>
        <taxon>Eutreptiales</taxon>
        <taxon>Eutreptiaceae</taxon>
        <taxon>Eutreptiella</taxon>
    </lineage>
</organism>
<reference evidence="1" key="1">
    <citation type="submission" date="2021-01" db="EMBL/GenBank/DDBJ databases">
        <authorList>
            <person name="Corre E."/>
            <person name="Pelletier E."/>
            <person name="Niang G."/>
            <person name="Scheremetjew M."/>
            <person name="Finn R."/>
            <person name="Kale V."/>
            <person name="Holt S."/>
            <person name="Cochrane G."/>
            <person name="Meng A."/>
            <person name="Brown T."/>
            <person name="Cohen L."/>
        </authorList>
    </citation>
    <scope>NUCLEOTIDE SEQUENCE</scope>
    <source>
        <strain evidence="1">NIES-381</strain>
    </source>
</reference>
<name>A0A7S1J8I3_9EUGL</name>
<evidence type="ECO:0000313" key="1">
    <source>
        <dbReference type="EMBL" id="CAD9035913.1"/>
    </source>
</evidence>
<sequence>MDAEPRTHTNLVFLARTPLGHTFNSMEVQLSKSQNRRKHLPFRGTASLHTLCSDIINTSMHDYILVIITRNMHAYALNFASLTLTLSFEVCNSDPKFLPWEKLFPFFLFFSSNMGGGTGADHVPSHPATNPGDALC</sequence>
<dbReference type="EMBL" id="HBGA01127287">
    <property type="protein sequence ID" value="CAD9035913.1"/>
    <property type="molecule type" value="Transcribed_RNA"/>
</dbReference>
<dbReference type="AlphaFoldDB" id="A0A7S1J8I3"/>